<evidence type="ECO:0000256" key="2">
    <source>
        <dbReference type="SAM" id="SignalP"/>
    </source>
</evidence>
<dbReference type="EMBL" id="JBEZNA010000046">
    <property type="protein sequence ID" value="MEU9579405.1"/>
    <property type="molecule type" value="Genomic_DNA"/>
</dbReference>
<evidence type="ECO:0000313" key="4">
    <source>
        <dbReference type="EMBL" id="MEU9579405.1"/>
    </source>
</evidence>
<dbReference type="Proteomes" id="UP001551584">
    <property type="component" value="Unassembled WGS sequence"/>
</dbReference>
<evidence type="ECO:0000256" key="1">
    <source>
        <dbReference type="SAM" id="MobiDB-lite"/>
    </source>
</evidence>
<feature type="domain" description="DUF4232" evidence="3">
    <location>
        <begin position="86"/>
        <end position="215"/>
    </location>
</feature>
<gene>
    <name evidence="4" type="ORF">AB0D95_19405</name>
</gene>
<keyword evidence="2" id="KW-0732">Signal</keyword>
<feature type="region of interest" description="Disordered" evidence="1">
    <location>
        <begin position="32"/>
        <end position="106"/>
    </location>
</feature>
<name>A0ABV3ET56_9ACTN</name>
<protein>
    <submittedName>
        <fullName evidence="4">DUF4232 domain-containing protein</fullName>
    </submittedName>
</protein>
<dbReference type="InterPro" id="IPR025326">
    <property type="entry name" value="DUF4232"/>
</dbReference>
<feature type="signal peptide" evidence="2">
    <location>
        <begin position="1"/>
        <end position="27"/>
    </location>
</feature>
<keyword evidence="5" id="KW-1185">Reference proteome</keyword>
<evidence type="ECO:0000259" key="3">
    <source>
        <dbReference type="Pfam" id="PF14016"/>
    </source>
</evidence>
<reference evidence="4 5" key="1">
    <citation type="submission" date="2024-06" db="EMBL/GenBank/DDBJ databases">
        <title>The Natural Products Discovery Center: Release of the First 8490 Sequenced Strains for Exploring Actinobacteria Biosynthetic Diversity.</title>
        <authorList>
            <person name="Kalkreuter E."/>
            <person name="Kautsar S.A."/>
            <person name="Yang D."/>
            <person name="Bader C.D."/>
            <person name="Teijaro C.N."/>
            <person name="Fluegel L."/>
            <person name="Davis C.M."/>
            <person name="Simpson J.R."/>
            <person name="Lauterbach L."/>
            <person name="Steele A.D."/>
            <person name="Gui C."/>
            <person name="Meng S."/>
            <person name="Li G."/>
            <person name="Viehrig K."/>
            <person name="Ye F."/>
            <person name="Su P."/>
            <person name="Kiefer A.F."/>
            <person name="Nichols A."/>
            <person name="Cepeda A.J."/>
            <person name="Yan W."/>
            <person name="Fan B."/>
            <person name="Jiang Y."/>
            <person name="Adhikari A."/>
            <person name="Zheng C.-J."/>
            <person name="Schuster L."/>
            <person name="Cowan T.M."/>
            <person name="Smanski M.J."/>
            <person name="Chevrette M.G."/>
            <person name="De Carvalho L.P.S."/>
            <person name="Shen B."/>
        </authorList>
    </citation>
    <scope>NUCLEOTIDE SEQUENCE [LARGE SCALE GENOMIC DNA]</scope>
    <source>
        <strain evidence="4 5">NPDC048117</strain>
    </source>
</reference>
<feature type="chain" id="PRO_5045060351" evidence="2">
    <location>
        <begin position="28"/>
        <end position="218"/>
    </location>
</feature>
<feature type="compositionally biased region" description="Low complexity" evidence="1">
    <location>
        <begin position="47"/>
        <end position="78"/>
    </location>
</feature>
<organism evidence="4 5">
    <name type="scientific">Streptomyces chilikensis</name>
    <dbReference type="NCBI Taxonomy" id="1194079"/>
    <lineage>
        <taxon>Bacteria</taxon>
        <taxon>Bacillati</taxon>
        <taxon>Actinomycetota</taxon>
        <taxon>Actinomycetes</taxon>
        <taxon>Kitasatosporales</taxon>
        <taxon>Streptomycetaceae</taxon>
        <taxon>Streptomyces</taxon>
    </lineage>
</organism>
<sequence>MGPSRATRRRGVPWPVAAALCVPVLLAGCSQTDDGSSARAGGRATDASPTASASSAASSAPASAAPSGPPASSAVPESRGGSPSRCRTSGLAASVGPGDAGAGQRGFPVALTNRSQRSCTLRGYPGAAFTDASGTQLGPDPRRIKGTPVTTVELSPGESAWATLSFSDPRLTGSEAKAPATLLVTPPDERQPLSVRWEGGEVPVSGNAAVSVTAFGEG</sequence>
<comment type="caution">
    <text evidence="4">The sequence shown here is derived from an EMBL/GenBank/DDBJ whole genome shotgun (WGS) entry which is preliminary data.</text>
</comment>
<dbReference type="Pfam" id="PF14016">
    <property type="entry name" value="DUF4232"/>
    <property type="match status" value="1"/>
</dbReference>
<dbReference type="RefSeq" id="WP_359274268.1">
    <property type="nucleotide sequence ID" value="NZ_JBEZNA010000046.1"/>
</dbReference>
<dbReference type="PROSITE" id="PS51257">
    <property type="entry name" value="PROKAR_LIPOPROTEIN"/>
    <property type="match status" value="1"/>
</dbReference>
<proteinExistence type="predicted"/>
<evidence type="ECO:0000313" key="5">
    <source>
        <dbReference type="Proteomes" id="UP001551584"/>
    </source>
</evidence>
<accession>A0ABV3ET56</accession>